<dbReference type="GO" id="GO:0004721">
    <property type="term" value="F:phosphoprotein phosphatase activity"/>
    <property type="evidence" value="ECO:0007669"/>
    <property type="project" value="InterPro"/>
</dbReference>
<comment type="similarity">
    <text evidence="1">Belongs to the protein-tyrosine phosphatase family.</text>
</comment>
<dbReference type="EMBL" id="CP001826">
    <property type="protein sequence ID" value="ACZ43549.1"/>
    <property type="molecule type" value="Genomic_DNA"/>
</dbReference>
<dbReference type="InterPro" id="IPR016130">
    <property type="entry name" value="Tyr_Pase_AS"/>
</dbReference>
<dbReference type="PANTHER" id="PTHR31126">
    <property type="entry name" value="TYROSINE-PROTEIN PHOSPHATASE"/>
    <property type="match status" value="1"/>
</dbReference>
<dbReference type="AlphaFoldDB" id="D1CIH8"/>
<sequence>MAIGEERVRVLGWEGCLNVRDLGGYASRYGGETRWGAVIRADNLARLTEAGRRDLLAHGVRTVIDLRMPEEVRLHPNPFAKEGEHGVRYHNISFLDPAVPKEDFTTLANDYKWMLDTFSASVAEVMRVIASAPEGAVLFHCMGGKDRTGLISALLLEVAGVDRETIAADYALTQECLRPEWEAWLESEPDKREERERELAKYMPTKEVMLEVLEYLDERYGGPIEYLRRAGVSEEELERIRARLVPIED</sequence>
<dbReference type="KEGG" id="ttr:Tter_2661"/>
<protein>
    <submittedName>
        <fullName evidence="2">Protein tyrosine/serine phosphatase</fullName>
    </submittedName>
</protein>
<gene>
    <name evidence="2" type="ordered locus">Tter_2661</name>
</gene>
<proteinExistence type="inferred from homology"/>
<dbReference type="InterPro" id="IPR029021">
    <property type="entry name" value="Prot-tyrosine_phosphatase-like"/>
</dbReference>
<dbReference type="RefSeq" id="WP_012876580.1">
    <property type="nucleotide sequence ID" value="NC_013526.1"/>
</dbReference>
<dbReference type="STRING" id="525904.Tter_2661"/>
<dbReference type="InterPro" id="IPR026893">
    <property type="entry name" value="Tyr/Ser_Pase_IphP-type"/>
</dbReference>
<reference evidence="3" key="1">
    <citation type="journal article" date="2010" name="Stand. Genomic Sci.">
        <title>Complete genome sequence of 'Thermobaculum terrenum' type strain (YNP1).</title>
        <authorList>
            <person name="Kiss H."/>
            <person name="Cleland D."/>
            <person name="Lapidus A."/>
            <person name="Lucas S."/>
            <person name="Glavina Del Rio T."/>
            <person name="Nolan M."/>
            <person name="Tice H."/>
            <person name="Han C."/>
            <person name="Goodwin L."/>
            <person name="Pitluck S."/>
            <person name="Liolios K."/>
            <person name="Ivanova N."/>
            <person name="Mavromatis K."/>
            <person name="Ovchinnikova G."/>
            <person name="Pati A."/>
            <person name="Chen A."/>
            <person name="Palaniappan K."/>
            <person name="Land M."/>
            <person name="Hauser L."/>
            <person name="Chang Y."/>
            <person name="Jeffries C."/>
            <person name="Lu M."/>
            <person name="Brettin T."/>
            <person name="Detter J."/>
            <person name="Goker M."/>
            <person name="Tindall B."/>
            <person name="Beck B."/>
            <person name="McDermott T."/>
            <person name="Woyke T."/>
            <person name="Bristow J."/>
            <person name="Eisen J."/>
            <person name="Markowitz V."/>
            <person name="Hugenholtz P."/>
            <person name="Kyrpides N."/>
            <person name="Klenk H."/>
            <person name="Cheng J."/>
        </authorList>
    </citation>
    <scope>NUCLEOTIDE SEQUENCE [LARGE SCALE GENOMIC DNA]</scope>
    <source>
        <strain evidence="3">ATCC BAA-798 / YNP1</strain>
    </source>
</reference>
<organism evidence="2 3">
    <name type="scientific">Thermobaculum terrenum (strain ATCC BAA-798 / CCMEE 7001 / YNP1)</name>
    <dbReference type="NCBI Taxonomy" id="525904"/>
    <lineage>
        <taxon>Bacteria</taxon>
        <taxon>Bacillati</taxon>
        <taxon>Chloroflexota</taxon>
        <taxon>Chloroflexia</taxon>
        <taxon>Candidatus Thermobaculales</taxon>
        <taxon>Candidatus Thermobaculaceae</taxon>
        <taxon>Thermobaculum</taxon>
    </lineage>
</organism>
<dbReference type="eggNOG" id="COG2365">
    <property type="taxonomic scope" value="Bacteria"/>
</dbReference>
<evidence type="ECO:0000313" key="2">
    <source>
        <dbReference type="EMBL" id="ACZ43549.1"/>
    </source>
</evidence>
<dbReference type="PANTHER" id="PTHR31126:SF10">
    <property type="entry name" value="PROTEIN PHOSPHATASE, PUTATIVE (AFU_ORTHOLOGUE AFUA_6G06650)-RELATED"/>
    <property type="match status" value="1"/>
</dbReference>
<evidence type="ECO:0000313" key="3">
    <source>
        <dbReference type="Proteomes" id="UP000000323"/>
    </source>
</evidence>
<evidence type="ECO:0000256" key="1">
    <source>
        <dbReference type="ARBA" id="ARBA00009580"/>
    </source>
</evidence>
<keyword evidence="3" id="KW-1185">Reference proteome</keyword>
<accession>D1CIH8</accession>
<dbReference type="PROSITE" id="PS00383">
    <property type="entry name" value="TYR_PHOSPHATASE_1"/>
    <property type="match status" value="1"/>
</dbReference>
<dbReference type="OrthoDB" id="1188001at2"/>
<dbReference type="HOGENOM" id="CLU_057546_3_2_0"/>
<name>D1CIH8_THET1</name>
<dbReference type="SUPFAM" id="SSF52799">
    <property type="entry name" value="(Phosphotyrosine protein) phosphatases II"/>
    <property type="match status" value="1"/>
</dbReference>
<dbReference type="Pfam" id="PF13350">
    <property type="entry name" value="Y_phosphatase3"/>
    <property type="match status" value="1"/>
</dbReference>
<dbReference type="Gene3D" id="3.90.190.10">
    <property type="entry name" value="Protein tyrosine phosphatase superfamily"/>
    <property type="match status" value="1"/>
</dbReference>
<dbReference type="Proteomes" id="UP000000323">
    <property type="component" value="Chromosome 2"/>
</dbReference>